<evidence type="ECO:0000256" key="9">
    <source>
        <dbReference type="SAM" id="MobiDB-lite"/>
    </source>
</evidence>
<evidence type="ECO:0000256" key="2">
    <source>
        <dbReference type="ARBA" id="ARBA00005887"/>
    </source>
</evidence>
<dbReference type="GO" id="GO:0005886">
    <property type="term" value="C:plasma membrane"/>
    <property type="evidence" value="ECO:0007669"/>
    <property type="project" value="UniProtKB-SubCell"/>
</dbReference>
<feature type="transmembrane region" description="Helical" evidence="8">
    <location>
        <begin position="141"/>
        <end position="164"/>
    </location>
</feature>
<sequence length="530" mass="56726">MQIGFAVLCAGSIREKNVKNVLLWCLLDSAGGACGFWSVGYALAYGGDDASKGKTFVGNSGFFLANPDIDLGFWFFQYTFTSTLSSIVAGAIAERTKMAAYLNYSFFLCGFVYPVCAHSFWSQNGFLSAFAQDPLWGNGVIDLAGSGPVHLCGGAAALVITIILGPRRGRFYDDDGNPLEEPRAMGPHSVTLQFLGTFALWFGWYGFNPGSTLMISSSQLGKVASLAAVNTTLGAAAGALSGMFTSTIIDERKTGVFQWDTTASMNGCLTGLVAVTAGCATIDPWAAFVIGIMAGWIYLGASALMLKCKIDDAVDAIPVHLFGGAWGVIAAGLFSNEYRMEIAAYSTENIGWFYEWGRGSGNFTLVGIQLISVLFVFGWTTVIFTPFCLALKYMDLLRVDALEEEVGMDISRHKGPAYSNESAKSEAIMELAASRRNSFDLSTSGRGSKKKMDRSVSGRGSKKTINAMDISNRMKIVPSLNPSKTQMSLNSMNNIGKDTDINSEIQAITEMTASKSNLLDTTSGSGLENA</sequence>
<feature type="domain" description="Ammonium transporter AmtB-like" evidence="10">
    <location>
        <begin position="1"/>
        <end position="418"/>
    </location>
</feature>
<feature type="transmembrane region" description="Helical" evidence="8">
    <location>
        <begin position="313"/>
        <end position="334"/>
    </location>
</feature>
<evidence type="ECO:0000256" key="6">
    <source>
        <dbReference type="ARBA" id="ARBA00023136"/>
    </source>
</evidence>
<dbReference type="GO" id="GO:0072488">
    <property type="term" value="P:ammonium transmembrane transport"/>
    <property type="evidence" value="ECO:0007669"/>
    <property type="project" value="UniProtKB-KW"/>
</dbReference>
<feature type="region of interest" description="Disordered" evidence="9">
    <location>
        <begin position="439"/>
        <end position="461"/>
    </location>
</feature>
<feature type="transmembrane region" description="Helical" evidence="8">
    <location>
        <begin position="227"/>
        <end position="249"/>
    </location>
</feature>
<comment type="similarity">
    <text evidence="2 8">Belongs to the ammonia transporter channel (TC 1.A.11.2) family.</text>
</comment>
<proteinExistence type="inferred from homology"/>
<keyword evidence="6 8" id="KW-0472">Membrane</keyword>
<accession>A0ABD3MQL7</accession>
<evidence type="ECO:0000256" key="4">
    <source>
        <dbReference type="ARBA" id="ARBA00022692"/>
    </source>
</evidence>
<feature type="transmembrane region" description="Helical" evidence="8">
    <location>
        <begin position="21"/>
        <end position="44"/>
    </location>
</feature>
<comment type="caution">
    <text evidence="8">Lacks conserved residue(s) required for the propagation of feature annotation.</text>
</comment>
<keyword evidence="12" id="KW-1185">Reference proteome</keyword>
<evidence type="ECO:0000313" key="12">
    <source>
        <dbReference type="Proteomes" id="UP001530315"/>
    </source>
</evidence>
<keyword evidence="4 8" id="KW-0812">Transmembrane</keyword>
<dbReference type="SUPFAM" id="SSF111352">
    <property type="entry name" value="Ammonium transporter"/>
    <property type="match status" value="1"/>
</dbReference>
<dbReference type="Pfam" id="PF00909">
    <property type="entry name" value="Ammonium_transp"/>
    <property type="match status" value="1"/>
</dbReference>
<protein>
    <recommendedName>
        <fullName evidence="8">Ammonium transporter</fullName>
    </recommendedName>
</protein>
<dbReference type="InterPro" id="IPR024041">
    <property type="entry name" value="NH4_transpt_AmtB-like_dom"/>
</dbReference>
<dbReference type="AlphaFoldDB" id="A0ABD3MQL7"/>
<feature type="transmembrane region" description="Helical" evidence="8">
    <location>
        <begin position="185"/>
        <end position="207"/>
    </location>
</feature>
<reference evidence="11 12" key="1">
    <citation type="submission" date="2024-10" db="EMBL/GenBank/DDBJ databases">
        <title>Updated reference genomes for cyclostephanoid diatoms.</title>
        <authorList>
            <person name="Roberts W.R."/>
            <person name="Alverson A.J."/>
        </authorList>
    </citation>
    <scope>NUCLEOTIDE SEQUENCE [LARGE SCALE GENOMIC DNA]</scope>
    <source>
        <strain evidence="11 12">AJA276-08</strain>
    </source>
</reference>
<gene>
    <name evidence="11" type="ORF">ACHAW5_011354</name>
</gene>
<dbReference type="PANTHER" id="PTHR11730">
    <property type="entry name" value="AMMONIUM TRANSPORTER"/>
    <property type="match status" value="1"/>
</dbReference>
<keyword evidence="7 8" id="KW-0924">Ammonia transport</keyword>
<evidence type="ECO:0000256" key="5">
    <source>
        <dbReference type="ARBA" id="ARBA00022989"/>
    </source>
</evidence>
<feature type="transmembrane region" description="Helical" evidence="8">
    <location>
        <begin position="100"/>
        <end position="121"/>
    </location>
</feature>
<name>A0ABD3MQL7_9STRA</name>
<evidence type="ECO:0000256" key="7">
    <source>
        <dbReference type="ARBA" id="ARBA00023177"/>
    </source>
</evidence>
<comment type="subcellular location">
    <subcellularLocation>
        <location evidence="8">Cell membrane</location>
        <topology evidence="8">Multi-pass membrane protein</topology>
    </subcellularLocation>
    <subcellularLocation>
        <location evidence="1">Membrane</location>
        <topology evidence="1">Multi-pass membrane protein</topology>
    </subcellularLocation>
</comment>
<feature type="transmembrane region" description="Helical" evidence="8">
    <location>
        <begin position="366"/>
        <end position="391"/>
    </location>
</feature>
<dbReference type="NCBIfam" id="TIGR00836">
    <property type="entry name" value="amt"/>
    <property type="match status" value="1"/>
</dbReference>
<comment type="caution">
    <text evidence="11">The sequence shown here is derived from an EMBL/GenBank/DDBJ whole genome shotgun (WGS) entry which is preliminary data.</text>
</comment>
<dbReference type="PANTHER" id="PTHR11730:SF6">
    <property type="entry name" value="AMMONIUM TRANSPORTER"/>
    <property type="match status" value="1"/>
</dbReference>
<dbReference type="FunFam" id="1.10.3430.10:FF:000016">
    <property type="entry name" value="Ammonium transporter"/>
    <property type="match status" value="1"/>
</dbReference>
<evidence type="ECO:0000256" key="8">
    <source>
        <dbReference type="RuleBase" id="RU362002"/>
    </source>
</evidence>
<organism evidence="11 12">
    <name type="scientific">Stephanodiscus triporus</name>
    <dbReference type="NCBI Taxonomy" id="2934178"/>
    <lineage>
        <taxon>Eukaryota</taxon>
        <taxon>Sar</taxon>
        <taxon>Stramenopiles</taxon>
        <taxon>Ochrophyta</taxon>
        <taxon>Bacillariophyta</taxon>
        <taxon>Coscinodiscophyceae</taxon>
        <taxon>Thalassiosirophycidae</taxon>
        <taxon>Stephanodiscales</taxon>
        <taxon>Stephanodiscaceae</taxon>
        <taxon>Stephanodiscus</taxon>
    </lineage>
</organism>
<dbReference type="Gene3D" id="1.10.3430.10">
    <property type="entry name" value="Ammonium transporter AmtB like domains"/>
    <property type="match status" value="1"/>
</dbReference>
<dbReference type="Proteomes" id="UP001530315">
    <property type="component" value="Unassembled WGS sequence"/>
</dbReference>
<keyword evidence="3 8" id="KW-0813">Transport</keyword>
<dbReference type="InterPro" id="IPR001905">
    <property type="entry name" value="Ammonium_transpt"/>
</dbReference>
<evidence type="ECO:0000259" key="10">
    <source>
        <dbReference type="Pfam" id="PF00909"/>
    </source>
</evidence>
<dbReference type="EMBL" id="JALLAZ020001738">
    <property type="protein sequence ID" value="KAL3765957.1"/>
    <property type="molecule type" value="Genomic_DNA"/>
</dbReference>
<evidence type="ECO:0000313" key="11">
    <source>
        <dbReference type="EMBL" id="KAL3765957.1"/>
    </source>
</evidence>
<evidence type="ECO:0000256" key="1">
    <source>
        <dbReference type="ARBA" id="ARBA00004141"/>
    </source>
</evidence>
<feature type="transmembrane region" description="Helical" evidence="8">
    <location>
        <begin position="285"/>
        <end position="306"/>
    </location>
</feature>
<keyword evidence="5 8" id="KW-1133">Transmembrane helix</keyword>
<feature type="transmembrane region" description="Helical" evidence="8">
    <location>
        <begin position="71"/>
        <end position="93"/>
    </location>
</feature>
<dbReference type="InterPro" id="IPR029020">
    <property type="entry name" value="Ammonium/urea_transptr"/>
</dbReference>
<evidence type="ECO:0000256" key="3">
    <source>
        <dbReference type="ARBA" id="ARBA00022448"/>
    </source>
</evidence>